<keyword evidence="4" id="KW-1185">Reference proteome</keyword>
<organism evidence="3 4">
    <name type="scientific">Trachymyrmex septentrionalis</name>
    <dbReference type="NCBI Taxonomy" id="34720"/>
    <lineage>
        <taxon>Eukaryota</taxon>
        <taxon>Metazoa</taxon>
        <taxon>Ecdysozoa</taxon>
        <taxon>Arthropoda</taxon>
        <taxon>Hexapoda</taxon>
        <taxon>Insecta</taxon>
        <taxon>Pterygota</taxon>
        <taxon>Neoptera</taxon>
        <taxon>Endopterygota</taxon>
        <taxon>Hymenoptera</taxon>
        <taxon>Apocrita</taxon>
        <taxon>Aculeata</taxon>
        <taxon>Formicoidea</taxon>
        <taxon>Formicidae</taxon>
        <taxon>Myrmicinae</taxon>
        <taxon>Trachymyrmex</taxon>
    </lineage>
</organism>
<evidence type="ECO:0000256" key="2">
    <source>
        <dbReference type="SAM" id="MobiDB-lite"/>
    </source>
</evidence>
<feature type="compositionally biased region" description="Basic and acidic residues" evidence="2">
    <location>
        <begin position="72"/>
        <end position="83"/>
    </location>
</feature>
<feature type="region of interest" description="Disordered" evidence="2">
    <location>
        <begin position="37"/>
        <end position="124"/>
    </location>
</feature>
<feature type="compositionally biased region" description="Basic and acidic residues" evidence="2">
    <location>
        <begin position="40"/>
        <end position="58"/>
    </location>
</feature>
<evidence type="ECO:0000313" key="3">
    <source>
        <dbReference type="EMBL" id="KYN39418.1"/>
    </source>
</evidence>
<dbReference type="AlphaFoldDB" id="A0A151JXE0"/>
<dbReference type="Proteomes" id="UP000078541">
    <property type="component" value="Unassembled WGS sequence"/>
</dbReference>
<keyword evidence="1" id="KW-0175">Coiled coil</keyword>
<name>A0A151JXE0_9HYME</name>
<sequence>MKGEEEEEKSVEGSTDSGSLSRTREWVWGKHWTVAGRAGGEYEKEERVTEKESVDEKSTVSGNSYQRRGRPTKAESLLRERRQSTSSASSVLDSFERWKAKRAREESQAEKETQRNTKKKKETAKIIKMSDVKVEDLENIIRKVIGEENDKFRKKWKEDNEKFKEELKENFRKMKEEFEEKEKKWKEENEELKRRINQMERREKKANIVIRGVGNTEDSALKIAKEVVRNTGGGEVESEIVDAFNIGRGGAKVILVKMSSYDSKREVMKNRSKLKGSRIYVDAR</sequence>
<evidence type="ECO:0000256" key="1">
    <source>
        <dbReference type="SAM" id="Coils"/>
    </source>
</evidence>
<dbReference type="EMBL" id="KQ981607">
    <property type="protein sequence ID" value="KYN39418.1"/>
    <property type="molecule type" value="Genomic_DNA"/>
</dbReference>
<feature type="region of interest" description="Disordered" evidence="2">
    <location>
        <begin position="1"/>
        <end position="25"/>
    </location>
</feature>
<evidence type="ECO:0000313" key="4">
    <source>
        <dbReference type="Proteomes" id="UP000078541"/>
    </source>
</evidence>
<accession>A0A151JXE0</accession>
<gene>
    <name evidence="3" type="ORF">ALC56_06238</name>
</gene>
<proteinExistence type="predicted"/>
<feature type="coiled-coil region" evidence="1">
    <location>
        <begin position="153"/>
        <end position="209"/>
    </location>
</feature>
<reference evidence="3 4" key="1">
    <citation type="submission" date="2016-03" db="EMBL/GenBank/DDBJ databases">
        <title>Trachymyrmex septentrionalis WGS genome.</title>
        <authorList>
            <person name="Nygaard S."/>
            <person name="Hu H."/>
            <person name="Boomsma J."/>
            <person name="Zhang G."/>
        </authorList>
    </citation>
    <scope>NUCLEOTIDE SEQUENCE [LARGE SCALE GENOMIC DNA]</scope>
    <source>
        <strain evidence="3">Tsep2-gDNA-1</strain>
        <tissue evidence="3">Whole body</tissue>
    </source>
</reference>
<feature type="compositionally biased region" description="Basic and acidic residues" evidence="2">
    <location>
        <begin position="94"/>
        <end position="115"/>
    </location>
</feature>
<protein>
    <submittedName>
        <fullName evidence="3">Uncharacterized protein</fullName>
    </submittedName>
</protein>